<dbReference type="EMBL" id="CABFMQ020000074">
    <property type="protein sequence ID" value="VTZ49683.1"/>
    <property type="molecule type" value="Genomic_DNA"/>
</dbReference>
<comment type="caution">
    <text evidence="2">The sequence shown here is derived from an EMBL/GenBank/DDBJ whole genome shotgun (WGS) entry which is preliminary data.</text>
</comment>
<dbReference type="Proteomes" id="UP000485880">
    <property type="component" value="Unassembled WGS sequence"/>
</dbReference>
<reference evidence="2 3" key="1">
    <citation type="submission" date="2019-05" db="EMBL/GenBank/DDBJ databases">
        <authorList>
            <person name="Farhan Ul Haque M."/>
        </authorList>
    </citation>
    <scope>NUCLEOTIDE SEQUENCE [LARGE SCALE GENOMIC DNA]</scope>
    <source>
        <strain evidence="2">2</strain>
    </source>
</reference>
<evidence type="ECO:0000313" key="2">
    <source>
        <dbReference type="EMBL" id="VTZ49683.1"/>
    </source>
</evidence>
<protein>
    <submittedName>
        <fullName evidence="2">Uncharacterized protein</fullName>
    </submittedName>
</protein>
<name>A0A8B6M5P8_METTU</name>
<evidence type="ECO:0000313" key="3">
    <source>
        <dbReference type="Proteomes" id="UP000485880"/>
    </source>
</evidence>
<gene>
    <name evidence="2" type="ORF">MPC4_180089</name>
</gene>
<organism evidence="2 3">
    <name type="scientific">Methylocella tundrae</name>
    <dbReference type="NCBI Taxonomy" id="227605"/>
    <lineage>
        <taxon>Bacteria</taxon>
        <taxon>Pseudomonadati</taxon>
        <taxon>Pseudomonadota</taxon>
        <taxon>Alphaproteobacteria</taxon>
        <taxon>Hyphomicrobiales</taxon>
        <taxon>Beijerinckiaceae</taxon>
        <taxon>Methylocella</taxon>
    </lineage>
</organism>
<proteinExistence type="predicted"/>
<sequence>MVSRINRLSARAIATLTKPGRDADRQRREQDETDSAQRFRERGAARKLWTKAAPIAGTPGEAYLPPGAGLRLHANAPLWDPPEEPKRPDHSFRPGADRGHRRP</sequence>
<keyword evidence="3" id="KW-1185">Reference proteome</keyword>
<feature type="region of interest" description="Disordered" evidence="1">
    <location>
        <begin position="1"/>
        <end position="45"/>
    </location>
</feature>
<feature type="region of interest" description="Disordered" evidence="1">
    <location>
        <begin position="66"/>
        <end position="103"/>
    </location>
</feature>
<feature type="compositionally biased region" description="Basic and acidic residues" evidence="1">
    <location>
        <begin position="83"/>
        <end position="103"/>
    </location>
</feature>
<accession>A0A8B6M5P8</accession>
<dbReference type="AlphaFoldDB" id="A0A8B6M5P8"/>
<evidence type="ECO:0000256" key="1">
    <source>
        <dbReference type="SAM" id="MobiDB-lite"/>
    </source>
</evidence>
<feature type="compositionally biased region" description="Basic and acidic residues" evidence="1">
    <location>
        <begin position="19"/>
        <end position="44"/>
    </location>
</feature>